<dbReference type="EMBL" id="JAKJHZ010000003">
    <property type="protein sequence ID" value="MCF6376276.1"/>
    <property type="molecule type" value="Genomic_DNA"/>
</dbReference>
<protein>
    <submittedName>
        <fullName evidence="1">Uncharacterized protein</fullName>
    </submittedName>
</protein>
<sequence length="74" mass="8017">MGKDCRTPAMACVGVRRLPTHGYDDDGAAGIEVLERRRDGLPDAGVGRLDRDQDVRLARGLEDVDHGWGGRADT</sequence>
<dbReference type="Proteomes" id="UP001201161">
    <property type="component" value="Unassembled WGS sequence"/>
</dbReference>
<comment type="caution">
    <text evidence="1">The sequence shown here is derived from an EMBL/GenBank/DDBJ whole genome shotgun (WGS) entry which is preliminary data.</text>
</comment>
<reference evidence="1 2" key="1">
    <citation type="submission" date="2022-01" db="EMBL/GenBank/DDBJ databases">
        <title>Nocardioides sp. nov., an actinomycete isolated from mining soil.</title>
        <authorList>
            <person name="Liu L."/>
        </authorList>
    </citation>
    <scope>NUCLEOTIDE SEQUENCE [LARGE SCALE GENOMIC DNA]</scope>
    <source>
        <strain evidence="1 2">KLBMP 9356</strain>
    </source>
</reference>
<dbReference type="RefSeq" id="WP_236397988.1">
    <property type="nucleotide sequence ID" value="NZ_JAKJHZ010000003.1"/>
</dbReference>
<name>A0ABS9H7T5_9ACTN</name>
<organism evidence="1 2">
    <name type="scientific">Nocardioides potassii</name>
    <dbReference type="NCBI Taxonomy" id="2911371"/>
    <lineage>
        <taxon>Bacteria</taxon>
        <taxon>Bacillati</taxon>
        <taxon>Actinomycetota</taxon>
        <taxon>Actinomycetes</taxon>
        <taxon>Propionibacteriales</taxon>
        <taxon>Nocardioidaceae</taxon>
        <taxon>Nocardioides</taxon>
    </lineage>
</organism>
<proteinExistence type="predicted"/>
<evidence type="ECO:0000313" key="2">
    <source>
        <dbReference type="Proteomes" id="UP001201161"/>
    </source>
</evidence>
<keyword evidence="2" id="KW-1185">Reference proteome</keyword>
<gene>
    <name evidence="1" type="ORF">L2K70_01520</name>
</gene>
<evidence type="ECO:0000313" key="1">
    <source>
        <dbReference type="EMBL" id="MCF6376276.1"/>
    </source>
</evidence>
<accession>A0ABS9H7T5</accession>